<keyword evidence="3 6" id="KW-0808">Transferase</keyword>
<accession>A0A9D4UTL1</accession>
<comment type="function">
    <text evidence="6">May be involved in cell wall biosynthesis.</text>
</comment>
<dbReference type="GO" id="GO:0042546">
    <property type="term" value="P:cell wall biogenesis"/>
    <property type="evidence" value="ECO:0007669"/>
    <property type="project" value="InterPro"/>
</dbReference>
<keyword evidence="8" id="KW-1185">Reference proteome</keyword>
<dbReference type="GO" id="GO:0009969">
    <property type="term" value="P:xyloglucan biosynthetic process"/>
    <property type="evidence" value="ECO:0007669"/>
    <property type="project" value="TreeGrafter"/>
</dbReference>
<evidence type="ECO:0000256" key="2">
    <source>
        <dbReference type="ARBA" id="ARBA00022676"/>
    </source>
</evidence>
<evidence type="ECO:0000313" key="7">
    <source>
        <dbReference type="EMBL" id="KAI5073791.1"/>
    </source>
</evidence>
<comment type="similarity">
    <text evidence="1 6">Belongs to the glycosyltransferase 37 family.</text>
</comment>
<gene>
    <name evidence="7" type="ORF">GOP47_0011804</name>
</gene>
<protein>
    <recommendedName>
        <fullName evidence="6">Fucosyltransferase</fullName>
        <ecNumber evidence="6">2.4.1.-</ecNumber>
    </recommendedName>
</protein>
<dbReference type="PANTHER" id="PTHR31889">
    <property type="entry name" value="FUCOSYLTRANSFERASE 2-RELATED"/>
    <property type="match status" value="1"/>
</dbReference>
<dbReference type="GO" id="GO:0032580">
    <property type="term" value="C:Golgi cisterna membrane"/>
    <property type="evidence" value="ECO:0007669"/>
    <property type="project" value="UniProtKB-SubCell"/>
</dbReference>
<sequence>PVLIIPFLCSSEFHWLRCLVRSSIYFAVHMPLSEQWQQWLQRRGYSGSAAGPAAEVEDEERHMNGTGSPGAYSNHCGTVVSRAAWGLGNVNGMMKGKAWTPPLQTGVVTVTSLVLLLLLYQICLSLSGPDAEIRQALHNMALVGSPSFNCSALKLKGDKMVVESQHYHTFPSDPHLQTECQSKFQQHCFRKNTQPEHYPPPKFLSLLRRYEAYHEKCTKNHNLTALGIAGDTPPGCKYLVWKPMDGMGNQLLSLVCAFVYSLLTDRVMLIDTSSHIDNYICNPFPSSSWILPNDFPETQLRLQAKRVSTYLDETLKAVQRSSSCNTILPTDLPSFIAAAPKHLHALIICCDAKRDHQFFCPTAQKLFSGANWFFYLSHEYTMPGFYFIPEFREKLNDWFPRHDAFMHVSRYLLNPNNELWAKISLFYKQHMDGVEKLIGIQPRSWKGDYNPSISRQIARCSVEQKLLPKTLQEDKKLASSINGTLEQKRRHNVDVSVLVTSLRAEYRDNLALEYANHPTEGNLVVDVVSASNEGWQKTGDKQHDANAIIDIWLLSFMHELVITPFSTFGSTASGLAGNVPFVFINYGLDKVLEPACGKTNAGGPCFIVYPKEQPCDLDPARSSIFDPNDKVPEVKLCHFNPGLGIVSA</sequence>
<keyword evidence="2 6" id="KW-0328">Glycosyltransferase</keyword>
<organism evidence="7 8">
    <name type="scientific">Adiantum capillus-veneris</name>
    <name type="common">Maidenhair fern</name>
    <dbReference type="NCBI Taxonomy" id="13818"/>
    <lineage>
        <taxon>Eukaryota</taxon>
        <taxon>Viridiplantae</taxon>
        <taxon>Streptophyta</taxon>
        <taxon>Embryophyta</taxon>
        <taxon>Tracheophyta</taxon>
        <taxon>Polypodiopsida</taxon>
        <taxon>Polypodiidae</taxon>
        <taxon>Polypodiales</taxon>
        <taxon>Pteridineae</taxon>
        <taxon>Pteridaceae</taxon>
        <taxon>Vittarioideae</taxon>
        <taxon>Adiantum</taxon>
    </lineage>
</organism>
<dbReference type="GO" id="GO:0008107">
    <property type="term" value="F:galactoside 2-alpha-L-fucosyltransferase activity"/>
    <property type="evidence" value="ECO:0007669"/>
    <property type="project" value="InterPro"/>
</dbReference>
<evidence type="ECO:0000256" key="3">
    <source>
        <dbReference type="ARBA" id="ARBA00022679"/>
    </source>
</evidence>
<evidence type="ECO:0000256" key="5">
    <source>
        <dbReference type="ARBA" id="ARBA00023316"/>
    </source>
</evidence>
<comment type="subcellular location">
    <subcellularLocation>
        <location evidence="6">Golgi apparatus</location>
        <location evidence="6">Golgi stack membrane</location>
        <topology evidence="6">Single-pass type II membrane protein</topology>
    </subcellularLocation>
</comment>
<keyword evidence="6" id="KW-0333">Golgi apparatus</keyword>
<evidence type="ECO:0000256" key="1">
    <source>
        <dbReference type="ARBA" id="ARBA00010481"/>
    </source>
</evidence>
<dbReference type="AlphaFoldDB" id="A0A9D4UTL1"/>
<dbReference type="Proteomes" id="UP000886520">
    <property type="component" value="Chromosome 11"/>
</dbReference>
<evidence type="ECO:0000256" key="6">
    <source>
        <dbReference type="RuleBase" id="RU367004"/>
    </source>
</evidence>
<dbReference type="GO" id="GO:0071555">
    <property type="term" value="P:cell wall organization"/>
    <property type="evidence" value="ECO:0007669"/>
    <property type="project" value="UniProtKB-UniRule"/>
</dbReference>
<dbReference type="EMBL" id="JABFUD020000011">
    <property type="protein sequence ID" value="KAI5073791.1"/>
    <property type="molecule type" value="Genomic_DNA"/>
</dbReference>
<dbReference type="InterPro" id="IPR004938">
    <property type="entry name" value="XG_FTase"/>
</dbReference>
<reference evidence="7" key="1">
    <citation type="submission" date="2021-01" db="EMBL/GenBank/DDBJ databases">
        <title>Adiantum capillus-veneris genome.</title>
        <authorList>
            <person name="Fang Y."/>
            <person name="Liao Q."/>
        </authorList>
    </citation>
    <scope>NUCLEOTIDE SEQUENCE</scope>
    <source>
        <strain evidence="7">H3</strain>
        <tissue evidence="7">Leaf</tissue>
    </source>
</reference>
<feature type="non-terminal residue" evidence="7">
    <location>
        <position position="648"/>
    </location>
</feature>
<evidence type="ECO:0000256" key="4">
    <source>
        <dbReference type="ARBA" id="ARBA00023180"/>
    </source>
</evidence>
<dbReference type="Pfam" id="PF03254">
    <property type="entry name" value="XG_FTase"/>
    <property type="match status" value="1"/>
</dbReference>
<dbReference type="Gene3D" id="3.40.50.11340">
    <property type="match status" value="1"/>
</dbReference>
<dbReference type="EC" id="2.4.1.-" evidence="6"/>
<keyword evidence="4" id="KW-0325">Glycoprotein</keyword>
<evidence type="ECO:0000313" key="8">
    <source>
        <dbReference type="Proteomes" id="UP000886520"/>
    </source>
</evidence>
<proteinExistence type="inferred from homology"/>
<comment type="caution">
    <text evidence="7">The sequence shown here is derived from an EMBL/GenBank/DDBJ whole genome shotgun (WGS) entry which is preliminary data.</text>
</comment>
<keyword evidence="5 6" id="KW-0961">Cell wall biogenesis/degradation</keyword>
<dbReference type="PANTHER" id="PTHR31889:SF74">
    <property type="entry name" value="GALACTOSIDE 2-ALPHA-L-FUCOSYLTRANSFERASE"/>
    <property type="match status" value="1"/>
</dbReference>
<name>A0A9D4UTL1_ADICA</name>
<dbReference type="OrthoDB" id="428346at2759"/>